<proteinExistence type="predicted"/>
<dbReference type="Proteomes" id="UP001162483">
    <property type="component" value="Unassembled WGS sequence"/>
</dbReference>
<reference evidence="1" key="1">
    <citation type="submission" date="2023-05" db="EMBL/GenBank/DDBJ databases">
        <authorList>
            <person name="Stuckert A."/>
        </authorList>
    </citation>
    <scope>NUCLEOTIDE SEQUENCE</scope>
</reference>
<accession>A0ABN9GDZ5</accession>
<evidence type="ECO:0000313" key="1">
    <source>
        <dbReference type="EMBL" id="CAI9607632.1"/>
    </source>
</evidence>
<organism evidence="1 2">
    <name type="scientific">Staurois parvus</name>
    <dbReference type="NCBI Taxonomy" id="386267"/>
    <lineage>
        <taxon>Eukaryota</taxon>
        <taxon>Metazoa</taxon>
        <taxon>Chordata</taxon>
        <taxon>Craniata</taxon>
        <taxon>Vertebrata</taxon>
        <taxon>Euteleostomi</taxon>
        <taxon>Amphibia</taxon>
        <taxon>Batrachia</taxon>
        <taxon>Anura</taxon>
        <taxon>Neobatrachia</taxon>
        <taxon>Ranoidea</taxon>
        <taxon>Ranidae</taxon>
        <taxon>Staurois</taxon>
    </lineage>
</organism>
<evidence type="ECO:0000313" key="2">
    <source>
        <dbReference type="Proteomes" id="UP001162483"/>
    </source>
</evidence>
<dbReference type="EMBL" id="CATNWA010018482">
    <property type="protein sequence ID" value="CAI9607632.1"/>
    <property type="molecule type" value="Genomic_DNA"/>
</dbReference>
<protein>
    <submittedName>
        <fullName evidence="1">Uncharacterized protein</fullName>
    </submittedName>
</protein>
<name>A0ABN9GDZ5_9NEOB</name>
<comment type="caution">
    <text evidence="1">The sequence shown here is derived from an EMBL/GenBank/DDBJ whole genome shotgun (WGS) entry which is preliminary data.</text>
</comment>
<sequence length="497" mass="56621">MLLCLKCAAPNPLYFSQSIELLHDFVQYSGFDLLEKAILYMESICLQCESLNSQACEHVSLLINNVIKIISVIKKVKSEQLHQSMCTRKRHRRCEFSHFMHHHRDLSGLPVSIFKSRVLKDSFEENIYEEVRYPERSCCIAVCAHQCLRLLHQASLTPTCLQIISGIQSVGICCCMDPASVILPLLYAFKMPRLTNVQHHTLSLLALLMLDQLGGGESSNTVKQASCNICAMDGEHLAELQDTIQGKSDPALSSGLCSMTYRFQGVLPSNGSEDMMWKWDSLEAYQELVFSNDLHLSLPIASHICFIIQKGNAVIQWKLYTLIFNAVLQRGVEMVHHSQQMGVSTSYSHTSSCQTGLSEELLKVYLKVLPELLKFSVIREVFLNSNGLNQITELNYLDSLRYFCLKAFESLICFGEQQMDCLTPNLENGSSDSNPLPLEFHVQFSKPQQWLHDVQTKNYTDLKEICPKRKKMISSKNKHYQPFSLFGFFKCEQRCRV</sequence>
<keyword evidence="2" id="KW-1185">Reference proteome</keyword>
<gene>
    <name evidence="1" type="ORF">SPARVUS_LOCUS13981306</name>
</gene>